<name>A0A7C9LNI7_9DEIO</name>
<keyword evidence="1" id="KW-0472">Membrane</keyword>
<evidence type="ECO:0000256" key="1">
    <source>
        <dbReference type="SAM" id="Phobius"/>
    </source>
</evidence>
<dbReference type="EMBL" id="WQLB01000001">
    <property type="protein sequence ID" value="MVN85221.1"/>
    <property type="molecule type" value="Genomic_DNA"/>
</dbReference>
<protein>
    <submittedName>
        <fullName evidence="2">Uncharacterized protein</fullName>
    </submittedName>
</protein>
<dbReference type="RefSeq" id="WP_157457250.1">
    <property type="nucleotide sequence ID" value="NZ_WQLB01000001.1"/>
</dbReference>
<keyword evidence="1" id="KW-0812">Transmembrane</keyword>
<feature type="transmembrane region" description="Helical" evidence="1">
    <location>
        <begin position="112"/>
        <end position="132"/>
    </location>
</feature>
<feature type="transmembrane region" description="Helical" evidence="1">
    <location>
        <begin position="82"/>
        <end position="106"/>
    </location>
</feature>
<dbReference type="AlphaFoldDB" id="A0A7C9LNI7"/>
<feature type="transmembrane region" description="Helical" evidence="1">
    <location>
        <begin position="40"/>
        <end position="61"/>
    </location>
</feature>
<evidence type="ECO:0000313" key="2">
    <source>
        <dbReference type="EMBL" id="MVN85221.1"/>
    </source>
</evidence>
<feature type="transmembrane region" description="Helical" evidence="1">
    <location>
        <begin position="153"/>
        <end position="173"/>
    </location>
</feature>
<keyword evidence="1" id="KW-1133">Transmembrane helix</keyword>
<organism evidence="2 3">
    <name type="scientific">Deinococcus arboris</name>
    <dbReference type="NCBI Taxonomy" id="2682977"/>
    <lineage>
        <taxon>Bacteria</taxon>
        <taxon>Thermotogati</taxon>
        <taxon>Deinococcota</taxon>
        <taxon>Deinococci</taxon>
        <taxon>Deinococcales</taxon>
        <taxon>Deinococcaceae</taxon>
        <taxon>Deinococcus</taxon>
    </lineage>
</organism>
<feature type="transmembrane region" description="Helical" evidence="1">
    <location>
        <begin position="185"/>
        <end position="206"/>
    </location>
</feature>
<accession>A0A7C9LNI7</accession>
<dbReference type="Proteomes" id="UP000483286">
    <property type="component" value="Unassembled WGS sequence"/>
</dbReference>
<reference evidence="2 3" key="1">
    <citation type="submission" date="2019-12" db="EMBL/GenBank/DDBJ databases">
        <title>Deinococcus sp. HMF7620 Genome sequencing and assembly.</title>
        <authorList>
            <person name="Kang H."/>
            <person name="Kim H."/>
            <person name="Joh K."/>
        </authorList>
    </citation>
    <scope>NUCLEOTIDE SEQUENCE [LARGE SCALE GENOMIC DNA]</scope>
    <source>
        <strain evidence="2 3">HMF7620</strain>
    </source>
</reference>
<sequence length="213" mass="22473">MTATRWRQAALVALWALVAATLGLCAYSLASGWPPNDLGALGTARTFLAAVVLVWWTQVFARYTRPAPTPEEDGVWRSLRALFPWLTSLRLALWGLSLFVYLAGFLPEANPVALSALATVELGFILAKNAVYGTLVRFAAAPLEVAGRARLGSWLNAAAALSLAIGVVNLVPVAGLSGERPAADLWVYGLHAALDVAASLLALRAVQTAPGVE</sequence>
<evidence type="ECO:0000313" key="3">
    <source>
        <dbReference type="Proteomes" id="UP000483286"/>
    </source>
</evidence>
<gene>
    <name evidence="2" type="ORF">GO986_00355</name>
</gene>
<comment type="caution">
    <text evidence="2">The sequence shown here is derived from an EMBL/GenBank/DDBJ whole genome shotgun (WGS) entry which is preliminary data.</text>
</comment>
<keyword evidence="3" id="KW-1185">Reference proteome</keyword>
<proteinExistence type="predicted"/>